<dbReference type="PANTHER" id="PTHR22091:SF1">
    <property type="entry name" value="COILED-COIL DOMAIN-CONTAINING PROTEIN 77"/>
    <property type="match status" value="1"/>
</dbReference>
<feature type="region of interest" description="Disordered" evidence="2">
    <location>
        <begin position="95"/>
        <end position="149"/>
    </location>
</feature>
<accession>A0A699YSS2</accession>
<feature type="coiled-coil region" evidence="1">
    <location>
        <begin position="19"/>
        <end position="46"/>
    </location>
</feature>
<feature type="compositionally biased region" description="Basic and acidic residues" evidence="2">
    <location>
        <begin position="132"/>
        <end position="144"/>
    </location>
</feature>
<protein>
    <submittedName>
        <fullName evidence="3">Centriole proteome protein</fullName>
    </submittedName>
</protein>
<reference evidence="3 4" key="1">
    <citation type="submission" date="2020-02" db="EMBL/GenBank/DDBJ databases">
        <title>Draft genome sequence of Haematococcus lacustris strain NIES-144.</title>
        <authorList>
            <person name="Morimoto D."/>
            <person name="Nakagawa S."/>
            <person name="Yoshida T."/>
            <person name="Sawayama S."/>
        </authorList>
    </citation>
    <scope>NUCLEOTIDE SEQUENCE [LARGE SCALE GENOMIC DNA]</scope>
    <source>
        <strain evidence="3 4">NIES-144</strain>
    </source>
</reference>
<keyword evidence="4" id="KW-1185">Reference proteome</keyword>
<dbReference type="AlphaFoldDB" id="A0A699YSS2"/>
<dbReference type="InterPro" id="IPR037696">
    <property type="entry name" value="CCDC77"/>
</dbReference>
<evidence type="ECO:0000313" key="3">
    <source>
        <dbReference type="EMBL" id="GFH13213.1"/>
    </source>
</evidence>
<proteinExistence type="predicted"/>
<organism evidence="3 4">
    <name type="scientific">Haematococcus lacustris</name>
    <name type="common">Green alga</name>
    <name type="synonym">Haematococcus pluvialis</name>
    <dbReference type="NCBI Taxonomy" id="44745"/>
    <lineage>
        <taxon>Eukaryota</taxon>
        <taxon>Viridiplantae</taxon>
        <taxon>Chlorophyta</taxon>
        <taxon>core chlorophytes</taxon>
        <taxon>Chlorophyceae</taxon>
        <taxon>CS clade</taxon>
        <taxon>Chlamydomonadales</taxon>
        <taxon>Haematococcaceae</taxon>
        <taxon>Haematococcus</taxon>
    </lineage>
</organism>
<gene>
    <name evidence="3" type="ORF">HaLaN_09051</name>
</gene>
<evidence type="ECO:0000256" key="2">
    <source>
        <dbReference type="SAM" id="MobiDB-lite"/>
    </source>
</evidence>
<keyword evidence="1" id="KW-0175">Coiled coil</keyword>
<sequence length="172" mass="18642">MKAKEEELINLSSMHTHAAASADERVAELEAKLSRLTAANKQLEVRRFQDQEGWSADVTSLRKQLTAIDRRLHEMRLADRLDDEDRLEAIIHGLRRRAPEALPPPAQGHKGQKPRVASGKPGSKGGGGGGGDDVHAGKDVHGGKDGVAGGLQEMRARILELEARLIAKRKGS</sequence>
<dbReference type="PANTHER" id="PTHR22091">
    <property type="entry name" value="COILED-COIL DOMAIN-CONTAINING PROTEIN 77"/>
    <property type="match status" value="1"/>
</dbReference>
<evidence type="ECO:0000256" key="1">
    <source>
        <dbReference type="SAM" id="Coils"/>
    </source>
</evidence>
<dbReference type="Proteomes" id="UP000485058">
    <property type="component" value="Unassembled WGS sequence"/>
</dbReference>
<name>A0A699YSS2_HAELA</name>
<feature type="compositionally biased region" description="Gly residues" evidence="2">
    <location>
        <begin position="122"/>
        <end position="131"/>
    </location>
</feature>
<comment type="caution">
    <text evidence="3">The sequence shown here is derived from an EMBL/GenBank/DDBJ whole genome shotgun (WGS) entry which is preliminary data.</text>
</comment>
<evidence type="ECO:0000313" key="4">
    <source>
        <dbReference type="Proteomes" id="UP000485058"/>
    </source>
</evidence>
<dbReference type="EMBL" id="BLLF01000587">
    <property type="protein sequence ID" value="GFH13213.1"/>
    <property type="molecule type" value="Genomic_DNA"/>
</dbReference>